<dbReference type="AlphaFoldDB" id="I1BKW2"/>
<sequence>MNLANNKKTIEFSIRVFDYLKFMLLQQPSEADASHRFLIPCIWNRIGLIKQEKEGISAIAL</sequence>
<dbReference type="RefSeq" id="XP_067512238.1">
    <property type="nucleotide sequence ID" value="XM_067656137.1"/>
</dbReference>
<gene>
    <name evidence="1" type="ORF">RO3G_01546</name>
</gene>
<evidence type="ECO:0000313" key="1">
    <source>
        <dbReference type="EMBL" id="EIE76842.1"/>
    </source>
</evidence>
<keyword evidence="2" id="KW-1185">Reference proteome</keyword>
<dbReference type="GeneID" id="93608518"/>
<organism evidence="1 2">
    <name type="scientific">Rhizopus delemar (strain RA 99-880 / ATCC MYA-4621 / FGSC 9543 / NRRL 43880)</name>
    <name type="common">Mucormycosis agent</name>
    <name type="synonym">Rhizopus arrhizus var. delemar</name>
    <dbReference type="NCBI Taxonomy" id="246409"/>
    <lineage>
        <taxon>Eukaryota</taxon>
        <taxon>Fungi</taxon>
        <taxon>Fungi incertae sedis</taxon>
        <taxon>Mucoromycota</taxon>
        <taxon>Mucoromycotina</taxon>
        <taxon>Mucoromycetes</taxon>
        <taxon>Mucorales</taxon>
        <taxon>Mucorineae</taxon>
        <taxon>Rhizopodaceae</taxon>
        <taxon>Rhizopus</taxon>
    </lineage>
</organism>
<proteinExistence type="predicted"/>
<dbReference type="VEuPathDB" id="FungiDB:RO3G_01546"/>
<dbReference type="Proteomes" id="UP000009138">
    <property type="component" value="Unassembled WGS sequence"/>
</dbReference>
<dbReference type="InParanoid" id="I1BKW2"/>
<accession>I1BKW2</accession>
<dbReference type="EMBL" id="CH476732">
    <property type="protein sequence ID" value="EIE76842.1"/>
    <property type="molecule type" value="Genomic_DNA"/>
</dbReference>
<protein>
    <submittedName>
        <fullName evidence="1">Uncharacterized protein</fullName>
    </submittedName>
</protein>
<reference evidence="1 2" key="1">
    <citation type="journal article" date="2009" name="PLoS Genet.">
        <title>Genomic analysis of the basal lineage fungus Rhizopus oryzae reveals a whole-genome duplication.</title>
        <authorList>
            <person name="Ma L.-J."/>
            <person name="Ibrahim A.S."/>
            <person name="Skory C."/>
            <person name="Grabherr M.G."/>
            <person name="Burger G."/>
            <person name="Butler M."/>
            <person name="Elias M."/>
            <person name="Idnurm A."/>
            <person name="Lang B.F."/>
            <person name="Sone T."/>
            <person name="Abe A."/>
            <person name="Calvo S.E."/>
            <person name="Corrochano L.M."/>
            <person name="Engels R."/>
            <person name="Fu J."/>
            <person name="Hansberg W."/>
            <person name="Kim J.-M."/>
            <person name="Kodira C.D."/>
            <person name="Koehrsen M.J."/>
            <person name="Liu B."/>
            <person name="Miranda-Saavedra D."/>
            <person name="O'Leary S."/>
            <person name="Ortiz-Castellanos L."/>
            <person name="Poulter R."/>
            <person name="Rodriguez-Romero J."/>
            <person name="Ruiz-Herrera J."/>
            <person name="Shen Y.-Q."/>
            <person name="Zeng Q."/>
            <person name="Galagan J."/>
            <person name="Birren B.W."/>
            <person name="Cuomo C.A."/>
            <person name="Wickes B.L."/>
        </authorList>
    </citation>
    <scope>NUCLEOTIDE SEQUENCE [LARGE SCALE GENOMIC DNA]</scope>
    <source>
        <strain evidence="2">RA 99-880 / ATCC MYA-4621 / FGSC 9543 / NRRL 43880</strain>
    </source>
</reference>
<name>I1BKW2_RHIO9</name>
<evidence type="ECO:0000313" key="2">
    <source>
        <dbReference type="Proteomes" id="UP000009138"/>
    </source>
</evidence>